<name>A0A1S6IZR0_9FIRM</name>
<dbReference type="AlphaFoldDB" id="A0A1S6IZR0"/>
<gene>
    <name evidence="1" type="ORF">B0537_15015</name>
</gene>
<evidence type="ECO:0000313" key="1">
    <source>
        <dbReference type="EMBL" id="AQS60267.1"/>
    </source>
</evidence>
<evidence type="ECO:0000313" key="2">
    <source>
        <dbReference type="Proteomes" id="UP000189464"/>
    </source>
</evidence>
<accession>A0A1S6IZR0</accession>
<reference evidence="1 2" key="1">
    <citation type="journal article" date="2016" name="Int. J. Syst. Evol. Microbiol.">
        <title>Desulfotomaculum ferrireducens sp. nov., a moderately thermophilic sulfate-reducing and dissimilatory Fe(III)-reducing bacterium isolated from compost.</title>
        <authorList>
            <person name="Yang G."/>
            <person name="Guo J."/>
            <person name="Zhuang L."/>
            <person name="Yuan Y."/>
            <person name="Zhou S."/>
        </authorList>
    </citation>
    <scope>NUCLEOTIDE SEQUENCE [LARGE SCALE GENOMIC DNA]</scope>
    <source>
        <strain evidence="1 2">GSS09</strain>
    </source>
</reference>
<dbReference type="RefSeq" id="WP_077715298.1">
    <property type="nucleotide sequence ID" value="NZ_CP019698.1"/>
</dbReference>
<sequence length="133" mass="15199">MSSNECIIRVDIPTGRVLEDNLHAFWETQSRRSDLPDPVWHSNPAMHGYAGPQPRGAQTGTVQPPYELLERVQRFNAARRHRTKNAWTDTEMYRLAVLVAVQKQKPHQAAARLARTPRACRDMFRTLQNAGVI</sequence>
<dbReference type="KEGG" id="dfg:B0537_15015"/>
<organism evidence="1 2">
    <name type="scientific">Desulforamulus ferrireducens</name>
    <dbReference type="NCBI Taxonomy" id="1833852"/>
    <lineage>
        <taxon>Bacteria</taxon>
        <taxon>Bacillati</taxon>
        <taxon>Bacillota</taxon>
        <taxon>Clostridia</taxon>
        <taxon>Eubacteriales</taxon>
        <taxon>Peptococcaceae</taxon>
        <taxon>Desulforamulus</taxon>
    </lineage>
</organism>
<protein>
    <submittedName>
        <fullName evidence="1">Uncharacterized protein</fullName>
    </submittedName>
</protein>
<dbReference type="Proteomes" id="UP000189464">
    <property type="component" value="Chromosome"/>
</dbReference>
<dbReference type="OrthoDB" id="1808571at2"/>
<proteinExistence type="predicted"/>
<keyword evidence="2" id="KW-1185">Reference proteome</keyword>
<dbReference type="STRING" id="1833852.B0537_15015"/>
<dbReference type="EMBL" id="CP019698">
    <property type="protein sequence ID" value="AQS60267.1"/>
    <property type="molecule type" value="Genomic_DNA"/>
</dbReference>